<sequence length="160" mass="17748">MLFLEASLLEPPAAMKAIAEVFRDVSSTAVHQHTVHTHENAGECIVPVNDQDIFLDIGAGIVNVIAQVALTSSVKKRIEIEVRDEMCKLGEAHIRSYTDVYPLPRKATMIASDLRDLALFSKAPTYTAIIVFDNNSMFEELTNLVLSQERCSMFTPNDLP</sequence>
<gene>
    <name evidence="2" type="ORF">PHPALM_14296</name>
</gene>
<dbReference type="Pfam" id="PF08123">
    <property type="entry name" value="DOT1"/>
    <property type="match status" value="1"/>
</dbReference>
<evidence type="ECO:0000259" key="1">
    <source>
        <dbReference type="Pfam" id="PF08123"/>
    </source>
</evidence>
<protein>
    <submittedName>
        <fullName evidence="2">Histone methylation protein DOT1</fullName>
    </submittedName>
</protein>
<dbReference type="GO" id="GO:0031151">
    <property type="term" value="F:histone H3K79 methyltransferase activity"/>
    <property type="evidence" value="ECO:0007669"/>
    <property type="project" value="InterPro"/>
</dbReference>
<dbReference type="InterPro" id="IPR029063">
    <property type="entry name" value="SAM-dependent_MTases_sf"/>
</dbReference>
<organism evidence="2 3">
    <name type="scientific">Phytophthora palmivora</name>
    <dbReference type="NCBI Taxonomy" id="4796"/>
    <lineage>
        <taxon>Eukaryota</taxon>
        <taxon>Sar</taxon>
        <taxon>Stramenopiles</taxon>
        <taxon>Oomycota</taxon>
        <taxon>Peronosporomycetes</taxon>
        <taxon>Peronosporales</taxon>
        <taxon>Peronosporaceae</taxon>
        <taxon>Phytophthora</taxon>
    </lineage>
</organism>
<proteinExistence type="predicted"/>
<feature type="domain" description="DOT1" evidence="1">
    <location>
        <begin position="48"/>
        <end position="140"/>
    </location>
</feature>
<dbReference type="SUPFAM" id="SSF53335">
    <property type="entry name" value="S-adenosyl-L-methionine-dependent methyltransferases"/>
    <property type="match status" value="1"/>
</dbReference>
<dbReference type="EMBL" id="NCKW01007869">
    <property type="protein sequence ID" value="POM69426.1"/>
    <property type="molecule type" value="Genomic_DNA"/>
</dbReference>
<keyword evidence="3" id="KW-1185">Reference proteome</keyword>
<comment type="caution">
    <text evidence="2">The sequence shown here is derived from an EMBL/GenBank/DDBJ whole genome shotgun (WGS) entry which is preliminary data.</text>
</comment>
<dbReference type="AlphaFoldDB" id="A0A2P4XV74"/>
<evidence type="ECO:0000313" key="2">
    <source>
        <dbReference type="EMBL" id="POM69426.1"/>
    </source>
</evidence>
<dbReference type="OrthoDB" id="129465at2759"/>
<accession>A0A2P4XV74</accession>
<dbReference type="InterPro" id="IPR025789">
    <property type="entry name" value="DOT1_dom"/>
</dbReference>
<reference evidence="2 3" key="1">
    <citation type="journal article" date="2017" name="Genome Biol. Evol.">
        <title>Phytophthora megakarya and P. palmivora, closely related causal agents of cacao black pod rot, underwent increases in genome sizes and gene numbers by different mechanisms.</title>
        <authorList>
            <person name="Ali S.S."/>
            <person name="Shao J."/>
            <person name="Lary D.J."/>
            <person name="Kronmiller B."/>
            <person name="Shen D."/>
            <person name="Strem M.D."/>
            <person name="Amoako-Attah I."/>
            <person name="Akrofi A.Y."/>
            <person name="Begoude B.A."/>
            <person name="Ten Hoopen G.M."/>
            <person name="Coulibaly K."/>
            <person name="Kebe B.I."/>
            <person name="Melnick R.L."/>
            <person name="Guiltinan M.J."/>
            <person name="Tyler B.M."/>
            <person name="Meinhardt L.W."/>
            <person name="Bailey B.A."/>
        </authorList>
    </citation>
    <scope>NUCLEOTIDE SEQUENCE [LARGE SCALE GENOMIC DNA]</scope>
    <source>
        <strain evidence="3">sbr112.9</strain>
    </source>
</reference>
<dbReference type="Gene3D" id="3.40.50.150">
    <property type="entry name" value="Vaccinia Virus protein VP39"/>
    <property type="match status" value="1"/>
</dbReference>
<name>A0A2P4XV74_9STRA</name>
<dbReference type="Proteomes" id="UP000237271">
    <property type="component" value="Unassembled WGS sequence"/>
</dbReference>
<evidence type="ECO:0000313" key="3">
    <source>
        <dbReference type="Proteomes" id="UP000237271"/>
    </source>
</evidence>